<dbReference type="InterPro" id="IPR001763">
    <property type="entry name" value="Rhodanese-like_dom"/>
</dbReference>
<dbReference type="InterPro" id="IPR036873">
    <property type="entry name" value="Rhodanese-like_dom_sf"/>
</dbReference>
<evidence type="ECO:0000259" key="14">
    <source>
        <dbReference type="PROSITE" id="PS50206"/>
    </source>
</evidence>
<feature type="binding site" evidence="11">
    <location>
        <position position="302"/>
    </location>
    <ligand>
        <name>Zn(2+)</name>
        <dbReference type="ChEBI" id="CHEBI:29105"/>
    </ligand>
</feature>
<evidence type="ECO:0000256" key="8">
    <source>
        <dbReference type="ARBA" id="ARBA00022840"/>
    </source>
</evidence>
<dbReference type="Gene3D" id="3.40.250.10">
    <property type="entry name" value="Rhodanese-like domain"/>
    <property type="match status" value="1"/>
</dbReference>
<dbReference type="InterPro" id="IPR028885">
    <property type="entry name" value="MOCS3/Uba4"/>
</dbReference>
<dbReference type="GO" id="GO:0004792">
    <property type="term" value="F:thiosulfate-cyanide sulfurtransferase activity"/>
    <property type="evidence" value="ECO:0007669"/>
    <property type="project" value="TreeGrafter"/>
</dbReference>
<feature type="coiled-coil region" evidence="12">
    <location>
        <begin position="2"/>
        <end position="32"/>
    </location>
</feature>
<dbReference type="NCBIfam" id="NF004281">
    <property type="entry name" value="PRK05690.1"/>
    <property type="match status" value="1"/>
</dbReference>
<dbReference type="Pfam" id="PF00241">
    <property type="entry name" value="Cofilin_ADF"/>
    <property type="match status" value="1"/>
</dbReference>
<dbReference type="GO" id="GO:0005524">
    <property type="term" value="F:ATP binding"/>
    <property type="evidence" value="ECO:0007669"/>
    <property type="project" value="UniProtKB-KW"/>
</dbReference>
<comment type="pathway">
    <text evidence="11">tRNA modification; 5-methoxycarbonylmethyl-2-thiouridine-tRNA biosynthesis.</text>
</comment>
<comment type="subcellular location">
    <subcellularLocation>
        <location evidence="1">Cytoplasm</location>
        <location evidence="1">Cytosol</location>
    </subcellularLocation>
</comment>
<feature type="domain" description="Rhodanese" evidence="14">
    <location>
        <begin position="349"/>
        <end position="484"/>
    </location>
</feature>
<evidence type="ECO:0000313" key="17">
    <source>
        <dbReference type="Proteomes" id="UP001159428"/>
    </source>
</evidence>
<keyword evidence="3 11" id="KW-0808">Transferase</keyword>
<evidence type="ECO:0000256" key="3">
    <source>
        <dbReference type="ARBA" id="ARBA00022679"/>
    </source>
</evidence>
<dbReference type="InterPro" id="IPR029006">
    <property type="entry name" value="ADF-H/Gelsolin-like_dom_sf"/>
</dbReference>
<evidence type="ECO:0000256" key="10">
    <source>
        <dbReference type="ARBA" id="ARBA00023268"/>
    </source>
</evidence>
<feature type="binding site" evidence="11">
    <location>
        <position position="115"/>
    </location>
    <ligand>
        <name>ATP</name>
        <dbReference type="ChEBI" id="CHEBI:30616"/>
    </ligand>
</feature>
<dbReference type="EMBL" id="CALNXJ010000007">
    <property type="protein sequence ID" value="CAH3043270.1"/>
    <property type="molecule type" value="Genomic_DNA"/>
</dbReference>
<keyword evidence="8 11" id="KW-0067">ATP-binding</keyword>
<feature type="domain" description="ADF-H" evidence="15">
    <location>
        <begin position="525"/>
        <end position="667"/>
    </location>
</feature>
<comment type="caution">
    <text evidence="16">The sequence shown here is derived from an EMBL/GenBank/DDBJ whole genome shotgun (WGS) entry which is preliminary data.</text>
</comment>
<feature type="binding site" evidence="11">
    <location>
        <begin position="122"/>
        <end position="126"/>
    </location>
    <ligand>
        <name>ATP</name>
        <dbReference type="ChEBI" id="CHEBI:30616"/>
    </ligand>
</feature>
<feature type="active site" description="Glycyl thioester intermediate; for adenylyltransferase activity" evidence="11">
    <location>
        <position position="241"/>
    </location>
</feature>
<evidence type="ECO:0000256" key="2">
    <source>
        <dbReference type="ARBA" id="ARBA00022490"/>
    </source>
</evidence>
<dbReference type="GO" id="GO:0042292">
    <property type="term" value="F:URM1 activating enzyme activity"/>
    <property type="evidence" value="ECO:0007669"/>
    <property type="project" value="TreeGrafter"/>
</dbReference>
<dbReference type="PROSITE" id="PS51263">
    <property type="entry name" value="ADF_H"/>
    <property type="match status" value="1"/>
</dbReference>
<feature type="binding site" evidence="11">
    <location>
        <position position="94"/>
    </location>
    <ligand>
        <name>ATP</name>
        <dbReference type="ChEBI" id="CHEBI:30616"/>
    </ligand>
</feature>
<keyword evidence="5 11" id="KW-0479">Metal-binding</keyword>
<dbReference type="Pfam" id="PF00899">
    <property type="entry name" value="ThiF"/>
    <property type="match status" value="1"/>
</dbReference>
<keyword evidence="2 11" id="KW-0963">Cytoplasm</keyword>
<dbReference type="GO" id="GO:0006777">
    <property type="term" value="P:Mo-molybdopterin cofactor biosynthetic process"/>
    <property type="evidence" value="ECO:0007669"/>
    <property type="project" value="UniProtKB-UniRule"/>
</dbReference>
<name>A0AAU9W151_9CNID</name>
<evidence type="ECO:0000256" key="13">
    <source>
        <dbReference type="SAM" id="MobiDB-lite"/>
    </source>
</evidence>
<dbReference type="InterPro" id="IPR002108">
    <property type="entry name" value="ADF-H"/>
</dbReference>
<dbReference type="Gene3D" id="3.40.50.720">
    <property type="entry name" value="NAD(P)-binding Rossmann-like Domain"/>
    <property type="match status" value="1"/>
</dbReference>
<evidence type="ECO:0000313" key="16">
    <source>
        <dbReference type="EMBL" id="CAH3043270.1"/>
    </source>
</evidence>
<feature type="binding site" evidence="11">
    <location>
        <position position="227"/>
    </location>
    <ligand>
        <name>Zn(2+)</name>
        <dbReference type="ChEBI" id="CHEBI:29105"/>
    </ligand>
</feature>
<dbReference type="GO" id="GO:0005829">
    <property type="term" value="C:cytosol"/>
    <property type="evidence" value="ECO:0007669"/>
    <property type="project" value="UniProtKB-SubCell"/>
</dbReference>
<feature type="region of interest" description="Disordered" evidence="13">
    <location>
        <begin position="33"/>
        <end position="53"/>
    </location>
</feature>
<dbReference type="Gene3D" id="3.40.20.10">
    <property type="entry name" value="Severin"/>
    <property type="match status" value="1"/>
</dbReference>
<proteinExistence type="inferred from homology"/>
<keyword evidence="6 11" id="KW-0547">Nucleotide-binding</keyword>
<protein>
    <recommendedName>
        <fullName evidence="11">Adenylyltransferase and sulfurtransferase MOCS3 homolog</fullName>
    </recommendedName>
    <alternativeName>
        <fullName evidence="11">UBA4 homolog</fullName>
    </alternativeName>
    <alternativeName>
        <fullName evidence="11">Ubiquitin-like protein activator 4 homolog</fullName>
    </alternativeName>
    <domain>
        <recommendedName>
            <fullName evidence="11">Adenylyltransferase</fullName>
            <ecNumber evidence="11">2.7.7.-</ecNumber>
        </recommendedName>
    </domain>
    <domain>
        <recommendedName>
            <fullName evidence="11">Sulfurtransferase</fullName>
            <ecNumber evidence="11">2.8.1.-</ecNumber>
        </recommendedName>
    </domain>
</protein>
<evidence type="ECO:0000256" key="12">
    <source>
        <dbReference type="SAM" id="Coils"/>
    </source>
</evidence>
<comment type="cofactor">
    <cofactor evidence="11">
        <name>Zn(2+)</name>
        <dbReference type="ChEBI" id="CHEBI:29105"/>
    </cofactor>
    <text evidence="11">Binds 1 zinc ion per subunit.</text>
</comment>
<keyword evidence="10 11" id="KW-0511">Multifunctional enzyme</keyword>
<dbReference type="GO" id="GO:0070566">
    <property type="term" value="F:adenylyltransferase activity"/>
    <property type="evidence" value="ECO:0007669"/>
    <property type="project" value="InterPro"/>
</dbReference>
<dbReference type="SMART" id="SM00102">
    <property type="entry name" value="ADF"/>
    <property type="match status" value="1"/>
</dbReference>
<dbReference type="PROSITE" id="PS50206">
    <property type="entry name" value="RHODANESE_3"/>
    <property type="match status" value="1"/>
</dbReference>
<keyword evidence="7 11" id="KW-0862">Zinc</keyword>
<evidence type="ECO:0000256" key="4">
    <source>
        <dbReference type="ARBA" id="ARBA00022694"/>
    </source>
</evidence>
<feature type="binding site" evidence="11">
    <location>
        <position position="299"/>
    </location>
    <ligand>
        <name>Zn(2+)</name>
        <dbReference type="ChEBI" id="CHEBI:29105"/>
    </ligand>
</feature>
<dbReference type="SMART" id="SM00450">
    <property type="entry name" value="RHOD"/>
    <property type="match status" value="1"/>
</dbReference>
<dbReference type="PANTHER" id="PTHR10953">
    <property type="entry name" value="UBIQUITIN-ACTIVATING ENZYME E1"/>
    <property type="match status" value="1"/>
</dbReference>
<dbReference type="CDD" id="cd00757">
    <property type="entry name" value="ThiF_MoeB_HesA_family"/>
    <property type="match status" value="1"/>
</dbReference>
<evidence type="ECO:0000256" key="9">
    <source>
        <dbReference type="ARBA" id="ARBA00023150"/>
    </source>
</evidence>
<keyword evidence="17" id="KW-1185">Reference proteome</keyword>
<dbReference type="GO" id="GO:0003779">
    <property type="term" value="F:actin binding"/>
    <property type="evidence" value="ECO:0007669"/>
    <property type="project" value="InterPro"/>
</dbReference>
<keyword evidence="4 11" id="KW-0819">tRNA processing</keyword>
<evidence type="ECO:0000259" key="15">
    <source>
        <dbReference type="PROSITE" id="PS51263"/>
    </source>
</evidence>
<dbReference type="SUPFAM" id="SSF69572">
    <property type="entry name" value="Activating enzymes of the ubiquitin-like proteins"/>
    <property type="match status" value="1"/>
</dbReference>
<dbReference type="Proteomes" id="UP001159428">
    <property type="component" value="Unassembled WGS sequence"/>
</dbReference>
<dbReference type="GO" id="GO:0032447">
    <property type="term" value="P:protein urmylation"/>
    <property type="evidence" value="ECO:0007669"/>
    <property type="project" value="TreeGrafter"/>
</dbReference>
<dbReference type="InterPro" id="IPR000594">
    <property type="entry name" value="ThiF_NAD_FAD-bd"/>
</dbReference>
<dbReference type="FunFam" id="3.40.50.720:FF:000206">
    <property type="entry name" value="Adenylyltransferase and sulfurtransferase MOCS3"/>
    <property type="match status" value="1"/>
</dbReference>
<evidence type="ECO:0000256" key="7">
    <source>
        <dbReference type="ARBA" id="ARBA00022833"/>
    </source>
</evidence>
<comment type="similarity">
    <text evidence="11">In the N-terminal section; belongs to the HesA/MoeB/ThiF family. UBA4 subfamily.</text>
</comment>
<organism evidence="16 17">
    <name type="scientific">Pocillopora meandrina</name>
    <dbReference type="NCBI Taxonomy" id="46732"/>
    <lineage>
        <taxon>Eukaryota</taxon>
        <taxon>Metazoa</taxon>
        <taxon>Cnidaria</taxon>
        <taxon>Anthozoa</taxon>
        <taxon>Hexacorallia</taxon>
        <taxon>Scleractinia</taxon>
        <taxon>Astrocoeniina</taxon>
        <taxon>Pocilloporidae</taxon>
        <taxon>Pocillopora</taxon>
    </lineage>
</organism>
<comment type="function">
    <text evidence="11">Plays a central role in 2-thiolation of mcm(5)S(2)U at tRNA wobble positions of cytosolic tRNA(Lys), tRNA(Glu) and tRNA(Gln). Acts by mediating the C-terminal thiocarboxylation of the sulfur carrier URM1. Its N-terminus first activates URM1 as acyl-adenylate (-COAMP), then the persulfide sulfur on the catalytic cysteine is transferred to URM1 to form thiocarboxylation (-COSH) of its C-terminus. The reaction probably involves hydrogen sulfide that is generated from the persulfide intermediate and that acts as nucleophile towards URM1. Subsequently, a transient disulfide bond is formed. Does not use thiosulfate as sulfur donor; NFS1 probably acting as a sulfur donor for thiocarboxylation reactions.</text>
</comment>
<dbReference type="AlphaFoldDB" id="A0AAU9W151"/>
<evidence type="ECO:0000256" key="1">
    <source>
        <dbReference type="ARBA" id="ARBA00004514"/>
    </source>
</evidence>
<sequence length="672" mass="75343">MADEIEALRREIERKSLELESLKNLFALKEKEYKASNSRSAASNSPNVVKPEKKERLTKDEILRYSRQLILSEIGVKGQVKLCNASVLVVGAGGLGCPVAQYLAAAGVGCIGIVDYDTVETSNLHRQVLHTESRVNTSKAESIKIQIQQLNSSVSCIPYSTQLSSGNALEIIEKYDVVLDATDNVATRYLLNDACILAGKPLVSGSALRFEGQLTVYNHDGGPCYRCLFPKPPPPESVGNCSDNGVLGPVPGVIGTLQALEAIKIIVGIKSSYSQKMLIYDALDGRFLTIKLRPRQSNCAICGDNPSIIKLMDYELFCGASATDKTPSLEILQKQQRISIQEYKRFIDECSPHILLDVREPVELEICSLPVESLNIPLRVLHSPDQQDVLMQAILNLADNEKKLSTVNVYVLCKQGNDSQKAVKLLRETMLDGNTNKLLRSEDDFLQYENKQAVPYTSTQVDVVFKDIAGGLYAWAKHIDDNFPSILRISLHLRRRTEACLIQEIIPSKPKDLISEEKFLNCHHGIKLDERCKNMFSLVKDKHEHAWVIMKIENKQAVVVKATHGKLESRTDVGKNRILFDEMLQKVEEMGGPCYILFDFIYEQSSGSSKDKPIYIYWCDDDTVGVKEKMMYAATNNELKKQCDGFAPYEMHDKDDFNFKFVSDDLKGKDRQ</sequence>
<dbReference type="InterPro" id="IPR045886">
    <property type="entry name" value="ThiF/MoeB/HesA"/>
</dbReference>
<dbReference type="EC" id="2.7.7.-" evidence="11"/>
<reference evidence="16 17" key="1">
    <citation type="submission" date="2022-05" db="EMBL/GenBank/DDBJ databases">
        <authorList>
            <consortium name="Genoscope - CEA"/>
            <person name="William W."/>
        </authorList>
    </citation>
    <scope>NUCLEOTIDE SEQUENCE [LARGE SCALE GENOMIC DNA]</scope>
</reference>
<gene>
    <name evidence="16" type="ORF">PMEA_00031273</name>
</gene>
<evidence type="ECO:0000256" key="5">
    <source>
        <dbReference type="ARBA" id="ARBA00022723"/>
    </source>
</evidence>
<evidence type="ECO:0000256" key="6">
    <source>
        <dbReference type="ARBA" id="ARBA00022741"/>
    </source>
</evidence>
<dbReference type="SUPFAM" id="SSF55753">
    <property type="entry name" value="Actin depolymerizing proteins"/>
    <property type="match status" value="1"/>
</dbReference>
<dbReference type="InterPro" id="IPR035985">
    <property type="entry name" value="Ubiquitin-activating_enz"/>
</dbReference>
<feature type="compositionally biased region" description="Low complexity" evidence="13">
    <location>
        <begin position="35"/>
        <end position="47"/>
    </location>
</feature>
<feature type="binding site" evidence="11">
    <location>
        <position position="224"/>
    </location>
    <ligand>
        <name>Zn(2+)</name>
        <dbReference type="ChEBI" id="CHEBI:29105"/>
    </ligand>
</feature>
<dbReference type="EC" id="2.8.1.-" evidence="11"/>
<dbReference type="FunFam" id="3.40.250.10:FF:000014">
    <property type="entry name" value="Adenylyltransferase and sulfurtransferase MOCS3"/>
    <property type="match status" value="1"/>
</dbReference>
<keyword evidence="9 11" id="KW-0501">Molybdenum cofactor biosynthesis</keyword>
<feature type="binding site" evidence="11">
    <location>
        <position position="139"/>
    </location>
    <ligand>
        <name>ATP</name>
        <dbReference type="ChEBI" id="CHEBI:30616"/>
    </ligand>
</feature>
<feature type="active site" description="Cysteine persulfide intermediate; for sulfurtransferase activity" evidence="11">
    <location>
        <position position="413"/>
    </location>
</feature>
<dbReference type="HAMAP" id="MF_03049">
    <property type="entry name" value="MOCS3_Uba4"/>
    <property type="match status" value="1"/>
</dbReference>
<dbReference type="GO" id="GO:0046872">
    <property type="term" value="F:metal ion binding"/>
    <property type="evidence" value="ECO:0007669"/>
    <property type="project" value="UniProtKB-KW"/>
</dbReference>
<accession>A0AAU9W151</accession>
<dbReference type="PANTHER" id="PTHR10953:SF102">
    <property type="entry name" value="ADENYLYLTRANSFERASE AND SULFURTRANSFERASE MOCS3"/>
    <property type="match status" value="1"/>
</dbReference>
<feature type="binding site" evidence="11">
    <location>
        <begin position="183"/>
        <end position="184"/>
    </location>
    <ligand>
        <name>ATP</name>
        <dbReference type="ChEBI" id="CHEBI:30616"/>
    </ligand>
</feature>
<dbReference type="GO" id="GO:0002143">
    <property type="term" value="P:tRNA wobble position uridine thiolation"/>
    <property type="evidence" value="ECO:0007669"/>
    <property type="project" value="InterPro"/>
</dbReference>
<evidence type="ECO:0000256" key="11">
    <source>
        <dbReference type="HAMAP-Rule" id="MF_03049"/>
    </source>
</evidence>
<keyword evidence="12" id="KW-0175">Coiled coil</keyword>